<dbReference type="Pfam" id="PF05762">
    <property type="entry name" value="VWA_CoxE"/>
    <property type="match status" value="1"/>
</dbReference>
<dbReference type="Proteomes" id="UP000264006">
    <property type="component" value="Chromosome"/>
</dbReference>
<name>A0A346XVN3_9ACTN</name>
<evidence type="ECO:0000313" key="1">
    <source>
        <dbReference type="EMBL" id="AXV06280.1"/>
    </source>
</evidence>
<reference evidence="1 2" key="1">
    <citation type="submission" date="2018-09" db="EMBL/GenBank/DDBJ databases">
        <title>Complete genome sequence of Euzebya sp. DY32-46 isolated from seawater of Pacific Ocean.</title>
        <authorList>
            <person name="Xu L."/>
            <person name="Wu Y.-H."/>
            <person name="Xu X.-W."/>
        </authorList>
    </citation>
    <scope>NUCLEOTIDE SEQUENCE [LARGE SCALE GENOMIC DNA]</scope>
    <source>
        <strain evidence="1 2">DY32-46</strain>
    </source>
</reference>
<dbReference type="RefSeq" id="WP_114590963.1">
    <property type="nucleotide sequence ID" value="NZ_CP031165.1"/>
</dbReference>
<dbReference type="InterPro" id="IPR008912">
    <property type="entry name" value="Uncharacterised_CoxE"/>
</dbReference>
<proteinExistence type="predicted"/>
<dbReference type="EMBL" id="CP031165">
    <property type="protein sequence ID" value="AXV06280.1"/>
    <property type="molecule type" value="Genomic_DNA"/>
</dbReference>
<gene>
    <name evidence="1" type="ORF">DVS28_a1587</name>
</gene>
<sequence>MTSITPPDPQLKGLQARLLDFQHAMRDAGVPVAISDGMDAMRAAGVVDLMDRDVFRESLAATLTSSASHRMAFDTLFDIYFPRTHALPDEDEAPAGSAPGEGDPRDIQDFLADLIDQLMQGDDAALRAMAREAVASYGRVENADGSQSYFAYRVYRNFNLKGLLRRLMGEAGIEDDDDLVSRLMADEFEARLRRFREEIDAEIRRRQVEQRGPEAIAKRAARPLPEDVDFFSITADEQAHMRRAVRPLARKLATRLAVKRKRARDGQLDIRKTLRRALGSGGVPIDPAFRAKKIHRPELVLICDVSGSVAAFAKFTLMFTHALQGQFSRVRSFAFIDTCDEVTHLFADGDFSGGMARMQTEADLVWLDGHSDYGHAFEVFARKFRSALTPRSTVIVLGDARNNYRAANTWALKEMKEHSKRLFWLNPEPAVQWDSGDSVASDYALVCDRMVECRNLNQLASFIETIA</sequence>
<dbReference type="KEGG" id="euz:DVS28_a1587"/>
<evidence type="ECO:0000313" key="2">
    <source>
        <dbReference type="Proteomes" id="UP000264006"/>
    </source>
</evidence>
<accession>A0A346XVN3</accession>
<organism evidence="1 2">
    <name type="scientific">Euzebya pacifica</name>
    <dbReference type="NCBI Taxonomy" id="1608957"/>
    <lineage>
        <taxon>Bacteria</taxon>
        <taxon>Bacillati</taxon>
        <taxon>Actinomycetota</taxon>
        <taxon>Nitriliruptoria</taxon>
        <taxon>Euzebyales</taxon>
    </lineage>
</organism>
<dbReference type="PANTHER" id="PTHR39338">
    <property type="entry name" value="BLL5662 PROTEIN-RELATED"/>
    <property type="match status" value="1"/>
</dbReference>
<dbReference type="PANTHER" id="PTHR39338:SF5">
    <property type="entry name" value="BLR6139 PROTEIN"/>
    <property type="match status" value="1"/>
</dbReference>
<dbReference type="PIRSF" id="PIRSF010256">
    <property type="entry name" value="CoxE_vWa"/>
    <property type="match status" value="1"/>
</dbReference>
<protein>
    <submittedName>
        <fullName evidence="1">Carbon monoxide dehydrogenase E protein</fullName>
    </submittedName>
</protein>
<keyword evidence="2" id="KW-1185">Reference proteome</keyword>
<dbReference type="InterPro" id="IPR036465">
    <property type="entry name" value="vWFA_dom_sf"/>
</dbReference>
<dbReference type="AlphaFoldDB" id="A0A346XVN3"/>
<dbReference type="OrthoDB" id="5174525at2"/>
<dbReference type="SUPFAM" id="SSF53300">
    <property type="entry name" value="vWA-like"/>
    <property type="match status" value="1"/>
</dbReference>
<dbReference type="InterPro" id="IPR011195">
    <property type="entry name" value="UCP010256"/>
</dbReference>